<dbReference type="EMBL" id="PJNH01000001">
    <property type="protein sequence ID" value="PKR78995.1"/>
    <property type="molecule type" value="Genomic_DNA"/>
</dbReference>
<gene>
    <name evidence="2" type="ORF">CEY16_04375</name>
</gene>
<evidence type="ECO:0000313" key="2">
    <source>
        <dbReference type="EMBL" id="PKR78995.1"/>
    </source>
</evidence>
<keyword evidence="1" id="KW-0812">Transmembrane</keyword>
<dbReference type="AlphaFoldDB" id="A0A2I0QXE8"/>
<dbReference type="Proteomes" id="UP000243524">
    <property type="component" value="Unassembled WGS sequence"/>
</dbReference>
<dbReference type="OrthoDB" id="2454584at2"/>
<evidence type="ECO:0000313" key="3">
    <source>
        <dbReference type="Proteomes" id="UP000243524"/>
    </source>
</evidence>
<protein>
    <recommendedName>
        <fullName evidence="4">Resolvase HTH domain-containing protein</fullName>
    </recommendedName>
</protein>
<evidence type="ECO:0000256" key="1">
    <source>
        <dbReference type="SAM" id="Phobius"/>
    </source>
</evidence>
<name>A0A2I0QXE8_9BACI</name>
<reference evidence="2 3" key="1">
    <citation type="submission" date="2017-06" db="EMBL/GenBank/DDBJ databases">
        <title>the draft geome sequence of Illustriluteabacillus marina B3227.</title>
        <authorList>
            <person name="He R.-H."/>
            <person name="Du Z.-J."/>
        </authorList>
    </citation>
    <scope>NUCLEOTIDE SEQUENCE [LARGE SCALE GENOMIC DNA]</scope>
    <source>
        <strain evidence="2 3">B3227</strain>
    </source>
</reference>
<proteinExistence type="predicted"/>
<keyword evidence="1" id="KW-1133">Transmembrane helix</keyword>
<sequence length="121" mass="13861">MIYAIITILVIGLILFIASFFMNSRLHDLEDQVEQLSISTLQDRYIIKNKIKVLEEELLTDTMDLESLASNKGNNSNELVNNVQRMYLQGYEINQIADKTGLSKEDIQTIVQKEKDSHSLV</sequence>
<comment type="caution">
    <text evidence="2">The sequence shown here is derived from an EMBL/GenBank/DDBJ whole genome shotgun (WGS) entry which is preliminary data.</text>
</comment>
<dbReference type="Gene3D" id="1.10.10.60">
    <property type="entry name" value="Homeodomain-like"/>
    <property type="match status" value="1"/>
</dbReference>
<keyword evidence="3" id="KW-1185">Reference proteome</keyword>
<dbReference type="RefSeq" id="WP_101330739.1">
    <property type="nucleotide sequence ID" value="NZ_PJNH01000001.1"/>
</dbReference>
<organism evidence="2 3">
    <name type="scientific">Halalkalibacillus sediminis</name>
    <dbReference type="NCBI Taxonomy" id="2018042"/>
    <lineage>
        <taxon>Bacteria</taxon>
        <taxon>Bacillati</taxon>
        <taxon>Bacillota</taxon>
        <taxon>Bacilli</taxon>
        <taxon>Bacillales</taxon>
        <taxon>Bacillaceae</taxon>
        <taxon>Halalkalibacillus</taxon>
    </lineage>
</organism>
<accession>A0A2I0QXE8</accession>
<evidence type="ECO:0008006" key="4">
    <source>
        <dbReference type="Google" id="ProtNLM"/>
    </source>
</evidence>
<keyword evidence="1" id="KW-0472">Membrane</keyword>
<feature type="transmembrane region" description="Helical" evidence="1">
    <location>
        <begin position="6"/>
        <end position="22"/>
    </location>
</feature>